<organism evidence="1 2">
    <name type="scientific">Nocardia abscessus</name>
    <dbReference type="NCBI Taxonomy" id="120957"/>
    <lineage>
        <taxon>Bacteria</taxon>
        <taxon>Bacillati</taxon>
        <taxon>Actinomycetota</taxon>
        <taxon>Actinomycetes</taxon>
        <taxon>Mycobacteriales</taxon>
        <taxon>Nocardiaceae</taxon>
        <taxon>Nocardia</taxon>
    </lineage>
</organism>
<proteinExistence type="predicted"/>
<dbReference type="EMBL" id="JADLRE010000014">
    <property type="protein sequence ID" value="MBF6227140.1"/>
    <property type="molecule type" value="Genomic_DNA"/>
</dbReference>
<dbReference type="RefSeq" id="WP_195034187.1">
    <property type="nucleotide sequence ID" value="NZ_JADLRE010000014.1"/>
</dbReference>
<reference evidence="1 2" key="1">
    <citation type="submission" date="2020-10" db="EMBL/GenBank/DDBJ databases">
        <title>Identification of Nocardia species via Next-generation sequencing and recognition of intraspecies genetic diversity.</title>
        <authorList>
            <person name="Li P."/>
            <person name="Li P."/>
            <person name="Lu B."/>
        </authorList>
    </citation>
    <scope>NUCLEOTIDE SEQUENCE [LARGE SCALE GENOMIC DNA]</scope>
    <source>
        <strain evidence="1 2">N-11</strain>
    </source>
</reference>
<evidence type="ECO:0000313" key="1">
    <source>
        <dbReference type="EMBL" id="MBF6227140.1"/>
    </source>
</evidence>
<name>A0ABS0C9V0_9NOCA</name>
<gene>
    <name evidence="1" type="ORF">IU470_18770</name>
</gene>
<evidence type="ECO:0000313" key="2">
    <source>
        <dbReference type="Proteomes" id="UP000807309"/>
    </source>
</evidence>
<sequence>MFEIDRLSDGQLHEVFGADRRWLQAPGFPEGERDGDGVARWPADRVWEWLAAQQPQAAAVVPLRYWPRGVAVYQSAREIPDGVVQDWSVQGVVLRVVWPTVEAFASGGVAAAAANLAPSVSRVIKVHHDFGFRGPTLSVHDESGRAIKDDEPVWPELALVLGGRAPYWPYGLRDAAAMRRWRPGDPPVPVAAAVDALDPAPLLRLAALIPAGDTAHAVLVALARYAEHRPNQDAAHTVEMITEDPNMAAWVDLAAISMPVPEPDDLEEVVLRDGWLSVAARTDTLAHHAVSEVRKSRYSVYLPYTAAEYIDPTTDLGAEWADRLRPTSPYAGFGVLYDHLGADEEHTITGYLTDPATDAPVVRLASGNLLAAVPHRLPVSSPLASVTVGSPIWVRLADATVHLAPRRDTPGISWGYCGSGTSTLALLIARLLDDITAPAADQLYGGGAGLENLLQAAWPEGTTFTRTDLDAARAQQ</sequence>
<accession>A0ABS0C9V0</accession>
<dbReference type="Proteomes" id="UP000807309">
    <property type="component" value="Unassembled WGS sequence"/>
</dbReference>
<comment type="caution">
    <text evidence="1">The sequence shown here is derived from an EMBL/GenBank/DDBJ whole genome shotgun (WGS) entry which is preliminary data.</text>
</comment>
<keyword evidence="2" id="KW-1185">Reference proteome</keyword>
<protein>
    <submittedName>
        <fullName evidence="1">Uncharacterized protein</fullName>
    </submittedName>
</protein>